<dbReference type="OrthoDB" id="4616840at2"/>
<evidence type="ECO:0000313" key="10">
    <source>
        <dbReference type="EMBL" id="OBB30589.1"/>
    </source>
</evidence>
<dbReference type="EMBL" id="LZSO01000017">
    <property type="protein sequence ID" value="OBB30589.1"/>
    <property type="molecule type" value="Genomic_DNA"/>
</dbReference>
<dbReference type="AlphaFoldDB" id="A0A1A0RA37"/>
<reference evidence="11" key="1">
    <citation type="submission" date="2016-06" db="EMBL/GenBank/DDBJ databases">
        <authorList>
            <person name="Sutton G."/>
            <person name="Brinkac L."/>
            <person name="Sanka R."/>
            <person name="Adams M."/>
            <person name="Lau E."/>
            <person name="Mehaffy C."/>
            <person name="Tameris M."/>
            <person name="Hatherill M."/>
            <person name="Hanekom W."/>
            <person name="Mahomed H."/>
            <person name="Mcshane H."/>
        </authorList>
    </citation>
    <scope>NUCLEOTIDE SEQUENCE [LARGE SCALE GENOMIC DNA]</scope>
    <source>
        <strain evidence="11">852002-51209_SCH5440388</strain>
    </source>
</reference>
<dbReference type="GO" id="GO:0047992">
    <property type="term" value="F:hydroxylysine kinase activity"/>
    <property type="evidence" value="ECO:0007669"/>
    <property type="project" value="UniProtKB-EC"/>
</dbReference>
<evidence type="ECO:0000256" key="1">
    <source>
        <dbReference type="ARBA" id="ARBA00004496"/>
    </source>
</evidence>
<evidence type="ECO:0000259" key="9">
    <source>
        <dbReference type="Pfam" id="PF01636"/>
    </source>
</evidence>
<dbReference type="Gene3D" id="3.90.1200.10">
    <property type="match status" value="1"/>
</dbReference>
<dbReference type="PANTHER" id="PTHR21064:SF1">
    <property type="entry name" value="HYDROXYLYSINE KINASE"/>
    <property type="match status" value="1"/>
</dbReference>
<proteinExistence type="predicted"/>
<evidence type="ECO:0000256" key="6">
    <source>
        <dbReference type="ARBA" id="ARBA00037368"/>
    </source>
</evidence>
<dbReference type="Pfam" id="PF01636">
    <property type="entry name" value="APH"/>
    <property type="match status" value="1"/>
</dbReference>
<comment type="caution">
    <text evidence="10">The sequence shown here is derived from an EMBL/GenBank/DDBJ whole genome shotgun (WGS) entry which is preliminary data.</text>
</comment>
<dbReference type="PANTHER" id="PTHR21064">
    <property type="entry name" value="AMINOGLYCOSIDE PHOSPHOTRANSFERASE DOMAIN-CONTAINING PROTEIN-RELATED"/>
    <property type="match status" value="1"/>
</dbReference>
<dbReference type="EC" id="2.7.1.81" evidence="7"/>
<comment type="subcellular location">
    <subcellularLocation>
        <location evidence="1">Cytoplasm</location>
    </subcellularLocation>
</comment>
<comment type="catalytic activity">
    <reaction evidence="5">
        <text>(5R)-5-hydroxy-L-lysine + GTP = (5R)-5-phosphooxy-L-lysine + GDP + H(+)</text>
        <dbReference type="Rhea" id="RHEA:19049"/>
        <dbReference type="ChEBI" id="CHEBI:15378"/>
        <dbReference type="ChEBI" id="CHEBI:37565"/>
        <dbReference type="ChEBI" id="CHEBI:57882"/>
        <dbReference type="ChEBI" id="CHEBI:58189"/>
        <dbReference type="ChEBI" id="CHEBI:58357"/>
        <dbReference type="EC" id="2.7.1.81"/>
    </reaction>
</comment>
<evidence type="ECO:0000256" key="7">
    <source>
        <dbReference type="ARBA" id="ARBA00038873"/>
    </source>
</evidence>
<dbReference type="RefSeq" id="WP_064931889.1">
    <property type="nucleotide sequence ID" value="NZ_LZSO01000017.1"/>
</dbReference>
<evidence type="ECO:0000256" key="5">
    <source>
        <dbReference type="ARBA" id="ARBA00036820"/>
    </source>
</evidence>
<evidence type="ECO:0000256" key="8">
    <source>
        <dbReference type="ARBA" id="ARBA00040505"/>
    </source>
</evidence>
<dbReference type="Proteomes" id="UP000093902">
    <property type="component" value="Unassembled WGS sequence"/>
</dbReference>
<dbReference type="InterPro" id="IPR002575">
    <property type="entry name" value="Aminoglycoside_PTrfase"/>
</dbReference>
<name>A0A1A0RA37_MYCPR</name>
<dbReference type="InterPro" id="IPR011009">
    <property type="entry name" value="Kinase-like_dom_sf"/>
</dbReference>
<evidence type="ECO:0000256" key="3">
    <source>
        <dbReference type="ARBA" id="ARBA00022679"/>
    </source>
</evidence>
<keyword evidence="4" id="KW-0418">Kinase</keyword>
<gene>
    <name evidence="10" type="ORF">A5792_17640</name>
</gene>
<sequence length="355" mass="38631">MPQSQGALPVTDDSWGSTLTDLLGEEYGLSIVDLTFLGGEFDRNYRANADSGDCFLAKLQIRGEGHRDRRWQEDILMHLAGRDPGVAVPTIVLPARGGRHVRLDNGREVLTVFNWVHGLEWAKLDRHSDALLVQLGATAARITAALDGFPPESLRATHHWDITQARAAISSCLADAPNLAGMDYVQTALRWFDEVEPALSALPRAVVHNDLNDNNVLVDEHCDEISGVLDFNDALYSVRVAEPTIAGAYAMLRQADPLRALGRVIGGYHAVTPLTDDELAVVYPLAASRLCVQALTWTSRANTNPTAYGSMRMRFTLPTLHRVLAVDPEEAAAHICSVADEVAAGVDFPGEPGER</sequence>
<keyword evidence="2" id="KW-0963">Cytoplasm</keyword>
<evidence type="ECO:0000256" key="4">
    <source>
        <dbReference type="ARBA" id="ARBA00022777"/>
    </source>
</evidence>
<dbReference type="GO" id="GO:0005737">
    <property type="term" value="C:cytoplasm"/>
    <property type="evidence" value="ECO:0007669"/>
    <property type="project" value="UniProtKB-SubCell"/>
</dbReference>
<evidence type="ECO:0000313" key="11">
    <source>
        <dbReference type="Proteomes" id="UP000093902"/>
    </source>
</evidence>
<evidence type="ECO:0000256" key="2">
    <source>
        <dbReference type="ARBA" id="ARBA00022490"/>
    </source>
</evidence>
<protein>
    <recommendedName>
        <fullName evidence="8">Hydroxylysine kinase</fullName>
        <ecNumber evidence="7">2.7.1.81</ecNumber>
    </recommendedName>
</protein>
<accession>A0A1A0RA37</accession>
<organism evidence="10 11">
    <name type="scientific">Mycolicibacterium peregrinum</name>
    <name type="common">Mycobacterium peregrinum</name>
    <dbReference type="NCBI Taxonomy" id="43304"/>
    <lineage>
        <taxon>Bacteria</taxon>
        <taxon>Bacillati</taxon>
        <taxon>Actinomycetota</taxon>
        <taxon>Actinomycetes</taxon>
        <taxon>Mycobacteriales</taxon>
        <taxon>Mycobacteriaceae</taxon>
        <taxon>Mycolicibacterium</taxon>
    </lineage>
</organism>
<dbReference type="InterPro" id="IPR050249">
    <property type="entry name" value="Pseudomonas-type_ThrB"/>
</dbReference>
<feature type="domain" description="Aminoglycoside phosphotransferase" evidence="9">
    <location>
        <begin position="37"/>
        <end position="265"/>
    </location>
</feature>
<dbReference type="SUPFAM" id="SSF56112">
    <property type="entry name" value="Protein kinase-like (PK-like)"/>
    <property type="match status" value="1"/>
</dbReference>
<comment type="function">
    <text evidence="6">Catalyzes the GTP-dependent phosphorylation of 5-hydroxy-L-lysine.</text>
</comment>
<keyword evidence="3" id="KW-0808">Transferase</keyword>